<dbReference type="HOGENOM" id="CLU_2634495_0_0_6"/>
<accession>A4BV45</accession>
<dbReference type="STRING" id="314278.NB231_00370"/>
<name>A4BV45_9GAMM</name>
<evidence type="ECO:0000313" key="3">
    <source>
        <dbReference type="Proteomes" id="UP000003374"/>
    </source>
</evidence>
<dbReference type="eggNOG" id="COG0628">
    <property type="taxonomic scope" value="Bacteria"/>
</dbReference>
<feature type="transmembrane region" description="Helical" evidence="1">
    <location>
        <begin position="24"/>
        <end position="47"/>
    </location>
</feature>
<dbReference type="RefSeq" id="WP_004998659.1">
    <property type="nucleotide sequence ID" value="NZ_CH672427.1"/>
</dbReference>
<proteinExistence type="predicted"/>
<evidence type="ECO:0000313" key="2">
    <source>
        <dbReference type="EMBL" id="EAR20387.1"/>
    </source>
</evidence>
<protein>
    <submittedName>
        <fullName evidence="2">Uncharacterized protein</fullName>
    </submittedName>
</protein>
<comment type="caution">
    <text evidence="2">The sequence shown here is derived from an EMBL/GenBank/DDBJ whole genome shotgun (WGS) entry which is preliminary data.</text>
</comment>
<keyword evidence="1" id="KW-0472">Membrane</keyword>
<keyword evidence="1" id="KW-1133">Transmembrane helix</keyword>
<keyword evidence="3" id="KW-1185">Reference proteome</keyword>
<sequence>MNEVNTQAGETTALGTVSATIRSVAVGVLGIASIQAVMGGAGVQLVGIPAAGVWTLLILILAIAQLPSLLALLPAIL</sequence>
<keyword evidence="1" id="KW-0812">Transmembrane</keyword>
<dbReference type="Proteomes" id="UP000003374">
    <property type="component" value="Unassembled WGS sequence"/>
</dbReference>
<gene>
    <name evidence="2" type="ORF">NB231_00370</name>
</gene>
<reference evidence="2 3" key="1">
    <citation type="submission" date="2006-02" db="EMBL/GenBank/DDBJ databases">
        <authorList>
            <person name="Waterbury J."/>
            <person name="Ferriera S."/>
            <person name="Johnson J."/>
            <person name="Kravitz S."/>
            <person name="Halpern A."/>
            <person name="Remington K."/>
            <person name="Beeson K."/>
            <person name="Tran B."/>
            <person name="Rogers Y.-H."/>
            <person name="Friedman R."/>
            <person name="Venter J.C."/>
        </authorList>
    </citation>
    <scope>NUCLEOTIDE SEQUENCE [LARGE SCALE GENOMIC DNA]</scope>
    <source>
        <strain evidence="2 3">Nb-231</strain>
    </source>
</reference>
<dbReference type="AlphaFoldDB" id="A4BV45"/>
<dbReference type="OrthoDB" id="106838at2"/>
<feature type="transmembrane region" description="Helical" evidence="1">
    <location>
        <begin position="53"/>
        <end position="76"/>
    </location>
</feature>
<evidence type="ECO:0000256" key="1">
    <source>
        <dbReference type="SAM" id="Phobius"/>
    </source>
</evidence>
<dbReference type="EMBL" id="AAOF01000023">
    <property type="protein sequence ID" value="EAR20387.1"/>
    <property type="molecule type" value="Genomic_DNA"/>
</dbReference>
<organism evidence="2 3">
    <name type="scientific">Nitrococcus mobilis Nb-231</name>
    <dbReference type="NCBI Taxonomy" id="314278"/>
    <lineage>
        <taxon>Bacteria</taxon>
        <taxon>Pseudomonadati</taxon>
        <taxon>Pseudomonadota</taxon>
        <taxon>Gammaproteobacteria</taxon>
        <taxon>Chromatiales</taxon>
        <taxon>Ectothiorhodospiraceae</taxon>
        <taxon>Nitrococcus</taxon>
    </lineage>
</organism>